<proteinExistence type="predicted"/>
<protein>
    <submittedName>
        <fullName evidence="4">AAEL013537-PB</fullName>
    </submittedName>
</protein>
<dbReference type="PANTHER" id="PTHR36299:SF2">
    <property type="entry name" value="DUF4773 DOMAIN-CONTAINING PROTEIN"/>
    <property type="match status" value="1"/>
</dbReference>
<feature type="signal peptide" evidence="2">
    <location>
        <begin position="1"/>
        <end position="19"/>
    </location>
</feature>
<dbReference type="OMA" id="SCICCID"/>
<evidence type="ECO:0000313" key="5">
    <source>
        <dbReference type="Proteomes" id="UP000682892"/>
    </source>
</evidence>
<dbReference type="InterPro" id="IPR031941">
    <property type="entry name" value="DUF4773"/>
</dbReference>
<reference evidence="4" key="2">
    <citation type="journal article" date="2007" name="Science">
        <title>Genome sequence of Aedes aegypti, a major arbovirus vector.</title>
        <authorList>
            <person name="Nene V."/>
            <person name="Wortman J.R."/>
            <person name="Lawson D."/>
            <person name="Haas B."/>
            <person name="Kodira C."/>
            <person name="Tu Z.J."/>
            <person name="Loftus B."/>
            <person name="Xi Z."/>
            <person name="Megy K."/>
            <person name="Grabherr M."/>
            <person name="Ren Q."/>
            <person name="Zdobnov E.M."/>
            <person name="Lobo N.F."/>
            <person name="Campbell K.S."/>
            <person name="Brown S.E."/>
            <person name="Bonaldo M.F."/>
            <person name="Zhu J."/>
            <person name="Sinkins S.P."/>
            <person name="Hogenkamp D.G."/>
            <person name="Amedeo P."/>
            <person name="Arensburger P."/>
            <person name="Atkinson P.W."/>
            <person name="Bidwell S."/>
            <person name="Biedler J."/>
            <person name="Birney E."/>
            <person name="Bruggner R.V."/>
            <person name="Costas J."/>
            <person name="Coy M.R."/>
            <person name="Crabtree J."/>
            <person name="Crawford M."/>
            <person name="Debruyn B."/>
            <person name="Decaprio D."/>
            <person name="Eiglmeier K."/>
            <person name="Eisenstadt E."/>
            <person name="El-Dorry H."/>
            <person name="Gelbart W.M."/>
            <person name="Gomes S.L."/>
            <person name="Hammond M."/>
            <person name="Hannick L.I."/>
            <person name="Hogan J.R."/>
            <person name="Holmes M.H."/>
            <person name="Jaffe D."/>
            <person name="Johnston J.S."/>
            <person name="Kennedy R.C."/>
            <person name="Koo H."/>
            <person name="Kravitz S."/>
            <person name="Kriventseva E.V."/>
            <person name="Kulp D."/>
            <person name="Labutti K."/>
            <person name="Lee E."/>
            <person name="Li S."/>
            <person name="Lovin D.D."/>
            <person name="Mao C."/>
            <person name="Mauceli E."/>
            <person name="Menck C.F."/>
            <person name="Miller J.R."/>
            <person name="Montgomery P."/>
            <person name="Mori A."/>
            <person name="Nascimento A.L."/>
            <person name="Naveira H.F."/>
            <person name="Nusbaum C."/>
            <person name="O'leary S."/>
            <person name="Orvis J."/>
            <person name="Pertea M."/>
            <person name="Quesneville H."/>
            <person name="Reidenbach K.R."/>
            <person name="Rogers Y.H."/>
            <person name="Roth C.W."/>
            <person name="Schneider J.R."/>
            <person name="Schatz M."/>
            <person name="Shumway M."/>
            <person name="Stanke M."/>
            <person name="Stinson E.O."/>
            <person name="Tubio J.M."/>
            <person name="Vanzee J.P."/>
            <person name="Verjovski-Almeida S."/>
            <person name="Werner D."/>
            <person name="White O."/>
            <person name="Wyder S."/>
            <person name="Zeng Q."/>
            <person name="Zhao Q."/>
            <person name="Zhao Y."/>
            <person name="Hill C.A."/>
            <person name="Raikhel A.S."/>
            <person name="Soares M.B."/>
            <person name="Knudson D.L."/>
            <person name="Lee N.H."/>
            <person name="Galagan J."/>
            <person name="Salzberg S.L."/>
            <person name="Paulsen I.T."/>
            <person name="Dimopoulos G."/>
            <person name="Collins F.H."/>
            <person name="Birren B."/>
            <person name="Fraser-Liggett C.M."/>
            <person name="Severson D.W."/>
        </authorList>
    </citation>
    <scope>NUCLEOTIDE SEQUENCE [LARGE SCALE GENOMIC DNA]</scope>
    <source>
        <strain evidence="4">Liverpool</strain>
    </source>
</reference>
<feature type="chain" id="PRO_5014307110" evidence="2">
    <location>
        <begin position="20"/>
        <end position="268"/>
    </location>
</feature>
<feature type="region of interest" description="Disordered" evidence="1">
    <location>
        <begin position="243"/>
        <end position="268"/>
    </location>
</feature>
<feature type="compositionally biased region" description="Basic and acidic residues" evidence="1">
    <location>
        <begin position="258"/>
        <end position="268"/>
    </location>
</feature>
<dbReference type="Proteomes" id="UP000682892">
    <property type="component" value="Unassembled WGS sequence"/>
</dbReference>
<dbReference type="EMBL" id="CH478049">
    <property type="protein sequence ID" value="EAT34196.1"/>
    <property type="molecule type" value="Genomic_DNA"/>
</dbReference>
<sequence>MKKLVFAVLLTYFCSMALSASILDYLSLTTDAEAKEEEIGPSNCLCNGPSCICCIDFNMTYIDLGGPGCVRLKYLSAEEGIALNVSYGDSVLHSQRVKGPDPAPTCLSMFARLAQMCARFKELLPTDDGMRGCLQLEPMLLGEVQIELPLGCFRMGPKGVELIKSSEDEIQEQQPVESAESTPLTADEKKEDDEPAKPIAPAANVTSPLSLLDNLSTADILAAVSESTDEGIAMISNWLGLGINTKPAGGESDSTAETNEKNETSDSS</sequence>
<organism evidence="4 5">
    <name type="scientific">Aedes aegypti</name>
    <name type="common">Yellowfever mosquito</name>
    <name type="synonym">Culex aegypti</name>
    <dbReference type="NCBI Taxonomy" id="7159"/>
    <lineage>
        <taxon>Eukaryota</taxon>
        <taxon>Metazoa</taxon>
        <taxon>Ecdysozoa</taxon>
        <taxon>Arthropoda</taxon>
        <taxon>Hexapoda</taxon>
        <taxon>Insecta</taxon>
        <taxon>Pterygota</taxon>
        <taxon>Neoptera</taxon>
        <taxon>Endopterygota</taxon>
        <taxon>Diptera</taxon>
        <taxon>Nematocera</taxon>
        <taxon>Culicoidea</taxon>
        <taxon>Culicidae</taxon>
        <taxon>Culicinae</taxon>
        <taxon>Aedini</taxon>
        <taxon>Aedes</taxon>
        <taxon>Stegomyia</taxon>
    </lineage>
</organism>
<dbReference type="STRING" id="7159.Q16IV7"/>
<feature type="compositionally biased region" description="Polar residues" evidence="1">
    <location>
        <begin position="172"/>
        <end position="184"/>
    </location>
</feature>
<dbReference type="PaxDb" id="7159-AAEL013537-PB"/>
<reference evidence="4" key="3">
    <citation type="submission" date="2012-09" db="EMBL/GenBank/DDBJ databases">
        <authorList>
            <consortium name="VectorBase"/>
        </authorList>
    </citation>
    <scope>NUCLEOTIDE SEQUENCE</scope>
    <source>
        <strain evidence="4">Liverpool</strain>
    </source>
</reference>
<evidence type="ECO:0000256" key="1">
    <source>
        <dbReference type="SAM" id="MobiDB-lite"/>
    </source>
</evidence>
<keyword evidence="2" id="KW-0732">Signal</keyword>
<accession>Q16IV7</accession>
<dbReference type="Pfam" id="PF15998">
    <property type="entry name" value="DUF4773"/>
    <property type="match status" value="1"/>
</dbReference>
<evidence type="ECO:0000256" key="2">
    <source>
        <dbReference type="SAM" id="SignalP"/>
    </source>
</evidence>
<evidence type="ECO:0000259" key="3">
    <source>
        <dbReference type="Pfam" id="PF15998"/>
    </source>
</evidence>
<name>Q16IV7_AEDAE</name>
<dbReference type="PANTHER" id="PTHR36299">
    <property type="entry name" value="AGAP008005-PA"/>
    <property type="match status" value="1"/>
</dbReference>
<dbReference type="PhylomeDB" id="Q16IV7"/>
<gene>
    <name evidence="4" type="ORF">AaeL_AAEL013537</name>
</gene>
<evidence type="ECO:0000313" key="4">
    <source>
        <dbReference type="EMBL" id="EAT34196.1"/>
    </source>
</evidence>
<feature type="domain" description="DUF4773" evidence="3">
    <location>
        <begin position="43"/>
        <end position="159"/>
    </location>
</feature>
<dbReference type="eggNOG" id="ENOG502RZN3">
    <property type="taxonomic scope" value="Eukaryota"/>
</dbReference>
<dbReference type="VEuPathDB" id="VectorBase:AAEL027398"/>
<dbReference type="AlphaFoldDB" id="Q16IV7"/>
<feature type="region of interest" description="Disordered" evidence="1">
    <location>
        <begin position="168"/>
        <end position="202"/>
    </location>
</feature>
<dbReference type="HOGENOM" id="CLU_091824_0_0_1"/>
<reference evidence="4" key="1">
    <citation type="submission" date="2005-10" db="EMBL/GenBank/DDBJ databases">
        <authorList>
            <person name="Loftus B.J."/>
            <person name="Nene V.M."/>
            <person name="Hannick L.I."/>
            <person name="Bidwell S."/>
            <person name="Haas B."/>
            <person name="Amedeo P."/>
            <person name="Orvis J."/>
            <person name="Wortman J.R."/>
            <person name="White O.R."/>
            <person name="Salzberg S."/>
            <person name="Shumway M."/>
            <person name="Koo H."/>
            <person name="Zhao Y."/>
            <person name="Holmes M."/>
            <person name="Miller J."/>
            <person name="Schatz M."/>
            <person name="Pop M."/>
            <person name="Pai G."/>
            <person name="Utterback T."/>
            <person name="Rogers Y.-H."/>
            <person name="Kravitz S."/>
            <person name="Fraser C.M."/>
        </authorList>
    </citation>
    <scope>NUCLEOTIDE SEQUENCE</scope>
    <source>
        <strain evidence="4">Liverpool</strain>
    </source>
</reference>